<organism evidence="4 5">
    <name type="scientific">Archangium gephyra</name>
    <dbReference type="NCBI Taxonomy" id="48"/>
    <lineage>
        <taxon>Bacteria</taxon>
        <taxon>Pseudomonadati</taxon>
        <taxon>Myxococcota</taxon>
        <taxon>Myxococcia</taxon>
        <taxon>Myxococcales</taxon>
        <taxon>Cystobacterineae</taxon>
        <taxon>Archangiaceae</taxon>
        <taxon>Archangium</taxon>
    </lineage>
</organism>
<feature type="transmembrane region" description="Helical" evidence="3">
    <location>
        <begin position="21"/>
        <end position="40"/>
    </location>
</feature>
<proteinExistence type="predicted"/>
<keyword evidence="5" id="KW-1185">Reference proteome</keyword>
<keyword evidence="1" id="KW-0677">Repeat</keyword>
<dbReference type="Proteomes" id="UP000256345">
    <property type="component" value="Unassembled WGS sequence"/>
</dbReference>
<evidence type="ECO:0000313" key="4">
    <source>
        <dbReference type="EMBL" id="REG37457.1"/>
    </source>
</evidence>
<keyword evidence="3" id="KW-0812">Transmembrane</keyword>
<dbReference type="Gene3D" id="1.25.40.10">
    <property type="entry name" value="Tetratricopeptide repeat domain"/>
    <property type="match status" value="2"/>
</dbReference>
<dbReference type="RefSeq" id="WP_147332699.1">
    <property type="nucleotide sequence ID" value="NZ_CP011509.1"/>
</dbReference>
<keyword evidence="3" id="KW-1133">Transmembrane helix</keyword>
<gene>
    <name evidence="4" type="ORF">ATI61_101441</name>
</gene>
<reference evidence="4 5" key="1">
    <citation type="submission" date="2018-08" db="EMBL/GenBank/DDBJ databases">
        <title>Genomic Encyclopedia of Archaeal and Bacterial Type Strains, Phase II (KMG-II): from individual species to whole genera.</title>
        <authorList>
            <person name="Goeker M."/>
        </authorList>
    </citation>
    <scope>NUCLEOTIDE SEQUENCE [LARGE SCALE GENOMIC DNA]</scope>
    <source>
        <strain evidence="4 5">DSM 2261</strain>
    </source>
</reference>
<dbReference type="InterPro" id="IPR011990">
    <property type="entry name" value="TPR-like_helical_dom_sf"/>
</dbReference>
<dbReference type="SUPFAM" id="SSF48452">
    <property type="entry name" value="TPR-like"/>
    <property type="match status" value="2"/>
</dbReference>
<evidence type="ECO:0000256" key="3">
    <source>
        <dbReference type="SAM" id="Phobius"/>
    </source>
</evidence>
<protein>
    <submittedName>
        <fullName evidence="4">Tetratricopeptide repeat protein</fullName>
    </submittedName>
</protein>
<accession>A0ABX9KC22</accession>
<comment type="caution">
    <text evidence="4">The sequence shown here is derived from an EMBL/GenBank/DDBJ whole genome shotgun (WGS) entry which is preliminary data.</text>
</comment>
<evidence type="ECO:0000256" key="1">
    <source>
        <dbReference type="ARBA" id="ARBA00022737"/>
    </source>
</evidence>
<evidence type="ECO:0000256" key="2">
    <source>
        <dbReference type="ARBA" id="ARBA00022803"/>
    </source>
</evidence>
<dbReference type="Pfam" id="PF13424">
    <property type="entry name" value="TPR_12"/>
    <property type="match status" value="2"/>
</dbReference>
<dbReference type="InterPro" id="IPR019734">
    <property type="entry name" value="TPR_rpt"/>
</dbReference>
<keyword evidence="2" id="KW-0802">TPR repeat</keyword>
<dbReference type="EMBL" id="QUMU01000001">
    <property type="protein sequence ID" value="REG37457.1"/>
    <property type="molecule type" value="Genomic_DNA"/>
</dbReference>
<dbReference type="Pfam" id="PF13374">
    <property type="entry name" value="TPR_10"/>
    <property type="match status" value="1"/>
</dbReference>
<dbReference type="PANTHER" id="PTHR45641">
    <property type="entry name" value="TETRATRICOPEPTIDE REPEAT PROTEIN (AFU_ORTHOLOGUE AFUA_6G03870)"/>
    <property type="match status" value="1"/>
</dbReference>
<sequence length="626" mass="68798">METQRSPGVEAPRPAGVRRPWRALAVAAVLVLAGGGLWLAHGPQRSCEGAERALEGVWDAPRKEAIHRAFLATRKPYAETTWRGVDAGLERYMRAWTEMHRDICEAPRVRGEQSEQVLELRMQCLERRRVEVKALAEVLAQVDGQGLAQVSQVMERLIPLASCADGPHLAARERLPEDPTVQAKLEELQGRLAQVRALFVAGHTARGLEQARALAEAAEATGFRPLMAEAWLVLARLQHSASDVPGAVESAHRSARAFLASGQRVGMVHAWFELVTALQFQGHQTQQEQERWLQYLDDAILAAGNPPALRAEYEWRLAYIRTLQGGYAQGLEHARKAVALLEAQGGPESVALTNARIEQLRAGALVGRYEEAMAAGQRALAFWKTTVGLEHPSTLRVLNLIGVLQAMTWHLADSSATYEQMLAIMRRMPDTDHIELVAALNNLAVIYVEQGRHSEGEPLLEQALGILEEHQTRGSLHGVICLQSLAESKSIRGDHAGALKLARESQALAEKGVSPQHLVRAIVLTTLGDAELEAGSAARAQEVLERAVRQLEPLPTHPKEKGHARFALARALEARGVDRPRMLTLLAQARKDLEEAGAPAGRLRASWEAWVKARRLETSPEMQAPR</sequence>
<dbReference type="PANTHER" id="PTHR45641:SF19">
    <property type="entry name" value="NEPHROCYSTIN-3"/>
    <property type="match status" value="1"/>
</dbReference>
<dbReference type="SMART" id="SM00028">
    <property type="entry name" value="TPR"/>
    <property type="match status" value="3"/>
</dbReference>
<keyword evidence="3" id="KW-0472">Membrane</keyword>
<name>A0ABX9KC22_9BACT</name>
<evidence type="ECO:0000313" key="5">
    <source>
        <dbReference type="Proteomes" id="UP000256345"/>
    </source>
</evidence>